<dbReference type="EMBL" id="JADNYJ010000056">
    <property type="protein sequence ID" value="KAF8898029.1"/>
    <property type="molecule type" value="Genomic_DNA"/>
</dbReference>
<evidence type="ECO:0000313" key="2">
    <source>
        <dbReference type="EMBL" id="KAF8898029.1"/>
    </source>
</evidence>
<dbReference type="SMART" id="SM00256">
    <property type="entry name" value="FBOX"/>
    <property type="match status" value="1"/>
</dbReference>
<dbReference type="Gene3D" id="3.80.10.10">
    <property type="entry name" value="Ribonuclease Inhibitor"/>
    <property type="match status" value="1"/>
</dbReference>
<protein>
    <recommendedName>
        <fullName evidence="1">F-box domain-containing protein</fullName>
    </recommendedName>
</protein>
<evidence type="ECO:0000313" key="3">
    <source>
        <dbReference type="Proteomes" id="UP000724874"/>
    </source>
</evidence>
<dbReference type="OrthoDB" id="2787007at2759"/>
<dbReference type="AlphaFoldDB" id="A0A9P5NNZ9"/>
<dbReference type="InterPro" id="IPR001810">
    <property type="entry name" value="F-box_dom"/>
</dbReference>
<proteinExistence type="predicted"/>
<reference evidence="2" key="1">
    <citation type="submission" date="2020-11" db="EMBL/GenBank/DDBJ databases">
        <authorList>
            <consortium name="DOE Joint Genome Institute"/>
            <person name="Ahrendt S."/>
            <person name="Riley R."/>
            <person name="Andreopoulos W."/>
            <person name="LaButti K."/>
            <person name="Pangilinan J."/>
            <person name="Ruiz-duenas F.J."/>
            <person name="Barrasa J.M."/>
            <person name="Sanchez-Garcia M."/>
            <person name="Camarero S."/>
            <person name="Miyauchi S."/>
            <person name="Serrano A."/>
            <person name="Linde D."/>
            <person name="Babiker R."/>
            <person name="Drula E."/>
            <person name="Ayuso-Fernandez I."/>
            <person name="Pacheco R."/>
            <person name="Padilla G."/>
            <person name="Ferreira P."/>
            <person name="Barriuso J."/>
            <person name="Kellner H."/>
            <person name="Castanera R."/>
            <person name="Alfaro M."/>
            <person name="Ramirez L."/>
            <person name="Pisabarro A.G."/>
            <person name="Kuo A."/>
            <person name="Tritt A."/>
            <person name="Lipzen A."/>
            <person name="He G."/>
            <person name="Yan M."/>
            <person name="Ng V."/>
            <person name="Cullen D."/>
            <person name="Martin F."/>
            <person name="Rosso M.-N."/>
            <person name="Henrissat B."/>
            <person name="Hibbett D."/>
            <person name="Martinez A.T."/>
            <person name="Grigoriev I.V."/>
        </authorList>
    </citation>
    <scope>NUCLEOTIDE SEQUENCE</scope>
    <source>
        <strain evidence="2">AH 44721</strain>
    </source>
</reference>
<feature type="domain" description="F-box" evidence="1">
    <location>
        <begin position="9"/>
        <end position="54"/>
    </location>
</feature>
<dbReference type="SUPFAM" id="SSF81383">
    <property type="entry name" value="F-box domain"/>
    <property type="match status" value="1"/>
</dbReference>
<comment type="caution">
    <text evidence="2">The sequence shown here is derived from an EMBL/GenBank/DDBJ whole genome shotgun (WGS) entry which is preliminary data.</text>
</comment>
<dbReference type="Proteomes" id="UP000724874">
    <property type="component" value="Unassembled WGS sequence"/>
</dbReference>
<dbReference type="Pfam" id="PF12937">
    <property type="entry name" value="F-box-like"/>
    <property type="match status" value="1"/>
</dbReference>
<accession>A0A9P5NNZ9</accession>
<dbReference type="InterPro" id="IPR032675">
    <property type="entry name" value="LRR_dom_sf"/>
</dbReference>
<sequence>MEVVKRIIEEEDLILPLELIIDILQHLDNSTLAKCAAVCRTWLVLTRPSLFTHLVLTKDRQIALSSQFSDLFSHPLSTIPSLVTSLTIMDPQNKELHSKVFPLLNALTNVRYLEIRTVDVFRTSGDFSVAIPTNHFRNLTMLKIDTDFPEFSHLVTFICDFPLLESLDMDTDWSGPATITSTGSLSSYLRTLQIRSLSQFILPWFLALPNLPPIEDIELLISDDLELVNQLIRMLGPSVRRLTLMLWDLSY</sequence>
<evidence type="ECO:0000259" key="1">
    <source>
        <dbReference type="PROSITE" id="PS50181"/>
    </source>
</evidence>
<organism evidence="2 3">
    <name type="scientific">Gymnopilus junonius</name>
    <name type="common">Spectacular rustgill mushroom</name>
    <name type="synonym">Gymnopilus spectabilis subsp. junonius</name>
    <dbReference type="NCBI Taxonomy" id="109634"/>
    <lineage>
        <taxon>Eukaryota</taxon>
        <taxon>Fungi</taxon>
        <taxon>Dikarya</taxon>
        <taxon>Basidiomycota</taxon>
        <taxon>Agaricomycotina</taxon>
        <taxon>Agaricomycetes</taxon>
        <taxon>Agaricomycetidae</taxon>
        <taxon>Agaricales</taxon>
        <taxon>Agaricineae</taxon>
        <taxon>Hymenogastraceae</taxon>
        <taxon>Gymnopilus</taxon>
    </lineage>
</organism>
<dbReference type="PROSITE" id="PS50181">
    <property type="entry name" value="FBOX"/>
    <property type="match status" value="1"/>
</dbReference>
<name>A0A9P5NNZ9_GYMJU</name>
<gene>
    <name evidence="2" type="ORF">CPB84DRAFT_1962937</name>
</gene>
<keyword evidence="3" id="KW-1185">Reference proteome</keyword>
<dbReference type="InterPro" id="IPR036047">
    <property type="entry name" value="F-box-like_dom_sf"/>
</dbReference>